<feature type="transmembrane region" description="Helical" evidence="6">
    <location>
        <begin position="6"/>
        <end position="25"/>
    </location>
</feature>
<dbReference type="Proteomes" id="UP000294555">
    <property type="component" value="Unassembled WGS sequence"/>
</dbReference>
<organism evidence="7 8">
    <name type="scientific">Sodalis ligni</name>
    <dbReference type="NCBI Taxonomy" id="2697027"/>
    <lineage>
        <taxon>Bacteria</taxon>
        <taxon>Pseudomonadati</taxon>
        <taxon>Pseudomonadota</taxon>
        <taxon>Gammaproteobacteria</taxon>
        <taxon>Enterobacterales</taxon>
        <taxon>Bruguierivoracaceae</taxon>
        <taxon>Sodalis</taxon>
    </lineage>
</organism>
<keyword evidence="2 6" id="KW-1003">Cell membrane</keyword>
<evidence type="ECO:0000256" key="2">
    <source>
        <dbReference type="ARBA" id="ARBA00022475"/>
    </source>
</evidence>
<dbReference type="EMBL" id="SJOI01000001">
    <property type="protein sequence ID" value="TCL02618.1"/>
    <property type="molecule type" value="Genomic_DNA"/>
</dbReference>
<dbReference type="HAMAP" id="MF_00010">
    <property type="entry name" value="UPF0060"/>
    <property type="match status" value="1"/>
</dbReference>
<evidence type="ECO:0000313" key="7">
    <source>
        <dbReference type="EMBL" id="TCL02618.1"/>
    </source>
</evidence>
<keyword evidence="4 6" id="KW-1133">Transmembrane helix</keyword>
<keyword evidence="5 6" id="KW-0472">Membrane</keyword>
<dbReference type="GO" id="GO:0005886">
    <property type="term" value="C:plasma membrane"/>
    <property type="evidence" value="ECO:0007669"/>
    <property type="project" value="UniProtKB-SubCell"/>
</dbReference>
<keyword evidence="8" id="KW-1185">Reference proteome</keyword>
<comment type="similarity">
    <text evidence="6">Belongs to the UPF0060 family.</text>
</comment>
<sequence>MLKTTLLFFATAVAEILGCYLPHLWVQKGGSILLLIPAAASLAVFVSLLMLHPAASGRIYASYGGVYILTAFLWLRFIDGVKLTPQDWLGAAVIFTGVLIIVSGWAKSV</sequence>
<proteinExistence type="inferred from homology"/>
<dbReference type="NCBIfam" id="NF002586">
    <property type="entry name" value="PRK02237.1"/>
    <property type="match status" value="1"/>
</dbReference>
<keyword evidence="3 6" id="KW-0812">Transmembrane</keyword>
<dbReference type="Pfam" id="PF02694">
    <property type="entry name" value="UPF0060"/>
    <property type="match status" value="1"/>
</dbReference>
<name>A0A4V2Q2F0_9GAMM</name>
<protein>
    <submittedName>
        <fullName evidence="7">Small multidrug resistance family-3 protein</fullName>
    </submittedName>
</protein>
<feature type="transmembrane region" description="Helical" evidence="6">
    <location>
        <begin position="32"/>
        <end position="51"/>
    </location>
</feature>
<evidence type="ECO:0000256" key="3">
    <source>
        <dbReference type="ARBA" id="ARBA00022692"/>
    </source>
</evidence>
<dbReference type="SUPFAM" id="SSF103481">
    <property type="entry name" value="Multidrug resistance efflux transporter EmrE"/>
    <property type="match status" value="1"/>
</dbReference>
<feature type="transmembrane region" description="Helical" evidence="6">
    <location>
        <begin position="87"/>
        <end position="106"/>
    </location>
</feature>
<dbReference type="InterPro" id="IPR037185">
    <property type="entry name" value="EmrE-like"/>
</dbReference>
<evidence type="ECO:0000256" key="6">
    <source>
        <dbReference type="HAMAP-Rule" id="MF_00010"/>
    </source>
</evidence>
<comment type="caution">
    <text evidence="7">The sequence shown here is derived from an EMBL/GenBank/DDBJ whole genome shotgun (WGS) entry which is preliminary data.</text>
</comment>
<feature type="transmembrane region" description="Helical" evidence="6">
    <location>
        <begin position="57"/>
        <end position="75"/>
    </location>
</feature>
<dbReference type="PANTHER" id="PTHR36116">
    <property type="entry name" value="UPF0060 MEMBRANE PROTEIN YNFA"/>
    <property type="match status" value="1"/>
</dbReference>
<dbReference type="RefSeq" id="WP_132921553.1">
    <property type="nucleotide sequence ID" value="NZ_SJOI01000001.1"/>
</dbReference>
<evidence type="ECO:0000256" key="5">
    <source>
        <dbReference type="ARBA" id="ARBA00023136"/>
    </source>
</evidence>
<dbReference type="PANTHER" id="PTHR36116:SF1">
    <property type="entry name" value="UPF0060 MEMBRANE PROTEIN YNFA"/>
    <property type="match status" value="1"/>
</dbReference>
<accession>A0A4V2Q2F0</accession>
<dbReference type="InterPro" id="IPR003844">
    <property type="entry name" value="UPF0060"/>
</dbReference>
<comment type="subcellular location">
    <subcellularLocation>
        <location evidence="1 6">Cell membrane</location>
        <topology evidence="1 6">Multi-pass membrane protein</topology>
    </subcellularLocation>
</comment>
<gene>
    <name evidence="7" type="ORF">EZJ58_0642</name>
</gene>
<evidence type="ECO:0000256" key="4">
    <source>
        <dbReference type="ARBA" id="ARBA00022989"/>
    </source>
</evidence>
<reference evidence="7 8" key="1">
    <citation type="submission" date="2019-02" db="EMBL/GenBank/DDBJ databases">
        <title>Investigation of anaerobic lignin degradation for improved lignocellulosic biofuels.</title>
        <authorList>
            <person name="Deangelis K."/>
        </authorList>
    </citation>
    <scope>NUCLEOTIDE SEQUENCE [LARGE SCALE GENOMIC DNA]</scope>
    <source>
        <strain evidence="7 8">159R</strain>
    </source>
</reference>
<dbReference type="AlphaFoldDB" id="A0A4V2Q2F0"/>
<evidence type="ECO:0000313" key="8">
    <source>
        <dbReference type="Proteomes" id="UP000294555"/>
    </source>
</evidence>
<evidence type="ECO:0000256" key="1">
    <source>
        <dbReference type="ARBA" id="ARBA00004651"/>
    </source>
</evidence>
<dbReference type="OrthoDB" id="123240at2"/>